<comment type="caution">
    <text evidence="8">The sequence shown here is derived from an EMBL/GenBank/DDBJ whole genome shotgun (WGS) entry which is preliminary data.</text>
</comment>
<proteinExistence type="inferred from homology"/>
<evidence type="ECO:0000313" key="8">
    <source>
        <dbReference type="EMBL" id="GGG86138.1"/>
    </source>
</evidence>
<protein>
    <recommendedName>
        <fullName evidence="10">Starch-binding associating with outer membrane</fullName>
    </recommendedName>
</protein>
<reference evidence="8" key="2">
    <citation type="submission" date="2020-09" db="EMBL/GenBank/DDBJ databases">
        <authorList>
            <person name="Sun Q."/>
            <person name="Zhou Y."/>
        </authorList>
    </citation>
    <scope>NUCLEOTIDE SEQUENCE</scope>
    <source>
        <strain evidence="8">CGMCC 1.12195</strain>
    </source>
</reference>
<dbReference type="InterPro" id="IPR012944">
    <property type="entry name" value="SusD_RagB_dom"/>
</dbReference>
<evidence type="ECO:0000256" key="3">
    <source>
        <dbReference type="ARBA" id="ARBA00022729"/>
    </source>
</evidence>
<reference evidence="8" key="1">
    <citation type="journal article" date="2014" name="Int. J. Syst. Evol. Microbiol.">
        <title>Complete genome sequence of Corynebacterium casei LMG S-19264T (=DSM 44701T), isolated from a smear-ripened cheese.</title>
        <authorList>
            <consortium name="US DOE Joint Genome Institute (JGI-PGF)"/>
            <person name="Walter F."/>
            <person name="Albersmeier A."/>
            <person name="Kalinowski J."/>
            <person name="Ruckert C."/>
        </authorList>
    </citation>
    <scope>NUCLEOTIDE SEQUENCE</scope>
    <source>
        <strain evidence="8">CGMCC 1.12195</strain>
    </source>
</reference>
<dbReference type="AlphaFoldDB" id="A0A917HQU7"/>
<evidence type="ECO:0000256" key="4">
    <source>
        <dbReference type="ARBA" id="ARBA00023136"/>
    </source>
</evidence>
<keyword evidence="4" id="KW-0472">Membrane</keyword>
<dbReference type="InterPro" id="IPR033985">
    <property type="entry name" value="SusD-like_N"/>
</dbReference>
<evidence type="ECO:0000256" key="5">
    <source>
        <dbReference type="ARBA" id="ARBA00023237"/>
    </source>
</evidence>
<evidence type="ECO:0000259" key="6">
    <source>
        <dbReference type="Pfam" id="PF07980"/>
    </source>
</evidence>
<evidence type="ECO:0000313" key="9">
    <source>
        <dbReference type="Proteomes" id="UP000660862"/>
    </source>
</evidence>
<keyword evidence="5" id="KW-0998">Cell outer membrane</keyword>
<dbReference type="InterPro" id="IPR011990">
    <property type="entry name" value="TPR-like_helical_dom_sf"/>
</dbReference>
<gene>
    <name evidence="8" type="ORF">GCM10007415_19520</name>
</gene>
<keyword evidence="3" id="KW-0732">Signal</keyword>
<dbReference type="Pfam" id="PF07980">
    <property type="entry name" value="SusD_RagB"/>
    <property type="match status" value="1"/>
</dbReference>
<feature type="domain" description="RagB/SusD" evidence="6">
    <location>
        <begin position="272"/>
        <end position="463"/>
    </location>
</feature>
<dbReference type="SUPFAM" id="SSF48452">
    <property type="entry name" value="TPR-like"/>
    <property type="match status" value="1"/>
</dbReference>
<evidence type="ECO:0000256" key="2">
    <source>
        <dbReference type="ARBA" id="ARBA00006275"/>
    </source>
</evidence>
<dbReference type="CDD" id="cd08977">
    <property type="entry name" value="SusD"/>
    <property type="match status" value="1"/>
</dbReference>
<comment type="subcellular location">
    <subcellularLocation>
        <location evidence="1">Cell outer membrane</location>
    </subcellularLocation>
</comment>
<evidence type="ECO:0000259" key="7">
    <source>
        <dbReference type="Pfam" id="PF14322"/>
    </source>
</evidence>
<dbReference type="Proteomes" id="UP000660862">
    <property type="component" value="Unassembled WGS sequence"/>
</dbReference>
<sequence length="463" mass="52768">MLEEQPYSELDPSDVLTTVNGIEKVLVSAYGNMVWNNVKFRLTRFEGWPADLSWQTGGVENRTALTIMNWTWDASQDQFIGAYRRHYDAIRDANIILGNLDLVTGIADNKKASLTAEARFIRAWAYYRLYIYFGATPLRTSIDDPAEMAKASREEMLQFIETELLAVIPDLPEPGAEAQYGRVTSGGAKALLAKFYLNNKQWEKAAAACQDVIDMDKYRLFPSFEDLLKGENDGNSEMILVTPLSPDGPALNYMEGAFPPGFAAWPEKNVVNTSWENHGTQHRLRESFYHSFDPEDKRREPILTTYVNDRGVTVDLLNDAEDNIRSFRFWPDINAQGNRHGNDLPEIRYADILLARAEALNELNGPSEDAINLINQVRARADVHDLSVTDFATKEALRDHIVQERAWEFYEEGHRRTDLIRMGKFVEFARKRGVENAEEYRTLYPIPQSALDANPLLEQNPGY</sequence>
<keyword evidence="9" id="KW-1185">Reference proteome</keyword>
<dbReference type="GO" id="GO:0009279">
    <property type="term" value="C:cell outer membrane"/>
    <property type="evidence" value="ECO:0007669"/>
    <property type="project" value="UniProtKB-SubCell"/>
</dbReference>
<dbReference type="Gene3D" id="1.25.40.390">
    <property type="match status" value="1"/>
</dbReference>
<accession>A0A917HQU7</accession>
<evidence type="ECO:0000256" key="1">
    <source>
        <dbReference type="ARBA" id="ARBA00004442"/>
    </source>
</evidence>
<comment type="similarity">
    <text evidence="2">Belongs to the SusD family.</text>
</comment>
<evidence type="ECO:0008006" key="10">
    <source>
        <dbReference type="Google" id="ProtNLM"/>
    </source>
</evidence>
<dbReference type="EMBL" id="BMER01000001">
    <property type="protein sequence ID" value="GGG86138.1"/>
    <property type="molecule type" value="Genomic_DNA"/>
</dbReference>
<organism evidence="8 9">
    <name type="scientific">Parapedobacter pyrenivorans</name>
    <dbReference type="NCBI Taxonomy" id="1305674"/>
    <lineage>
        <taxon>Bacteria</taxon>
        <taxon>Pseudomonadati</taxon>
        <taxon>Bacteroidota</taxon>
        <taxon>Sphingobacteriia</taxon>
        <taxon>Sphingobacteriales</taxon>
        <taxon>Sphingobacteriaceae</taxon>
        <taxon>Parapedobacter</taxon>
    </lineage>
</organism>
<feature type="domain" description="SusD-like N-terminal" evidence="7">
    <location>
        <begin position="2"/>
        <end position="197"/>
    </location>
</feature>
<name>A0A917HQU7_9SPHI</name>
<dbReference type="Pfam" id="PF14322">
    <property type="entry name" value="SusD-like_3"/>
    <property type="match status" value="1"/>
</dbReference>